<dbReference type="PANTHER" id="PTHR22933">
    <property type="entry name" value="FI18007P1-RELATED"/>
    <property type="match status" value="1"/>
</dbReference>
<feature type="region of interest" description="Disordered" evidence="1">
    <location>
        <begin position="528"/>
        <end position="565"/>
    </location>
</feature>
<dbReference type="PROSITE" id="PS50940">
    <property type="entry name" value="CHIT_BIND_II"/>
    <property type="match status" value="1"/>
</dbReference>
<evidence type="ECO:0000313" key="3">
    <source>
        <dbReference type="EMBL" id="KAK3865162.1"/>
    </source>
</evidence>
<dbReference type="SUPFAM" id="SSF57625">
    <property type="entry name" value="Invertebrate chitin-binding proteins"/>
    <property type="match status" value="1"/>
</dbReference>
<feature type="region of interest" description="Disordered" evidence="1">
    <location>
        <begin position="614"/>
        <end position="651"/>
    </location>
</feature>
<organism evidence="3 4">
    <name type="scientific">Petrolisthes cinctipes</name>
    <name type="common">Flat porcelain crab</name>
    <dbReference type="NCBI Taxonomy" id="88211"/>
    <lineage>
        <taxon>Eukaryota</taxon>
        <taxon>Metazoa</taxon>
        <taxon>Ecdysozoa</taxon>
        <taxon>Arthropoda</taxon>
        <taxon>Crustacea</taxon>
        <taxon>Multicrustacea</taxon>
        <taxon>Malacostraca</taxon>
        <taxon>Eumalacostraca</taxon>
        <taxon>Eucarida</taxon>
        <taxon>Decapoda</taxon>
        <taxon>Pleocyemata</taxon>
        <taxon>Anomura</taxon>
        <taxon>Galatheoidea</taxon>
        <taxon>Porcellanidae</taxon>
        <taxon>Petrolisthes</taxon>
    </lineage>
</organism>
<feature type="compositionally biased region" description="Polar residues" evidence="1">
    <location>
        <begin position="747"/>
        <end position="776"/>
    </location>
</feature>
<feature type="region of interest" description="Disordered" evidence="1">
    <location>
        <begin position="120"/>
        <end position="143"/>
    </location>
</feature>
<accession>A0AAE1K617</accession>
<feature type="region of interest" description="Disordered" evidence="1">
    <location>
        <begin position="999"/>
        <end position="1081"/>
    </location>
</feature>
<feature type="compositionally biased region" description="Polar residues" evidence="1">
    <location>
        <begin position="541"/>
        <end position="564"/>
    </location>
</feature>
<dbReference type="SMART" id="SM00494">
    <property type="entry name" value="ChtBD2"/>
    <property type="match status" value="1"/>
</dbReference>
<feature type="region of interest" description="Disordered" evidence="1">
    <location>
        <begin position="690"/>
        <end position="819"/>
    </location>
</feature>
<feature type="compositionally biased region" description="Polar residues" evidence="1">
    <location>
        <begin position="1"/>
        <end position="13"/>
    </location>
</feature>
<feature type="compositionally biased region" description="Basic and acidic residues" evidence="1">
    <location>
        <begin position="625"/>
        <end position="642"/>
    </location>
</feature>
<feature type="compositionally biased region" description="Pro residues" evidence="1">
    <location>
        <begin position="720"/>
        <end position="732"/>
    </location>
</feature>
<feature type="compositionally biased region" description="Polar residues" evidence="1">
    <location>
        <begin position="132"/>
        <end position="143"/>
    </location>
</feature>
<dbReference type="Proteomes" id="UP001286313">
    <property type="component" value="Unassembled WGS sequence"/>
</dbReference>
<feature type="domain" description="Chitin-binding type-2" evidence="2">
    <location>
        <begin position="1257"/>
        <end position="1315"/>
    </location>
</feature>
<feature type="compositionally biased region" description="Basic and acidic residues" evidence="1">
    <location>
        <begin position="999"/>
        <end position="1020"/>
    </location>
</feature>
<sequence>MTLQANINNPSQDGSDGSDGGGKASGVGVSGGEVGVIGGGGGGGKVGVSGSFGVIGSGGKVGVSGGYSNGGSVSENTKGLGDINTAKHVTTLKLLPFSDWSESPSPPLHERKNVGAVIDSSTSSYHFGPRDSANSSLPRSGVQQQLNMSEFESIALPRLVYGDAASSQTSSQHLGLTNSAMTSTLSSQTTTHLLRQQFGASGDSASSTVPRTSSQYFGLRDFTKFTPPQTSESVQQFGVSRNSPTFLSPPPPPPPVREYGFKSSEPSHVPFIETIPGRVLYGGHWEQQQTGLAELRERADERKRSNHFLPRFTGIAKPKSLLPPNQKRRRRVFESYYNTTKEYSASDPNIFARDGDRIIFGRRRKAKKRPRKDGDDTDTITTEVTEHEGVQEILNPITVTKQTSFTKPDVNSAQWDDRIFSNLDDIKISRLLAGQDIQKHFDEGTRNHKENASYSTTVKNSVDEILQNNRVTPVPILSTTIRPYLTKLKPQFAATTTVRPSRATKLTPGDLSTPLPVSYNTRGPWYFQKLPPRLTSKRPPKSTTKPTGHNIINTTTTPGQTRLPNNVAYFDMNDKKNRLVNMMTTPTPWENYPRLRHSQAPPFEFSKYNNMTEENMNSDNSNLDKQGRENGELGRENKENITKQKTGHFGKENANFRKEIFKNLQKEGRGFGLENGVLLPTFPFSSTTFNHTPSTLSRRPGKHVLSPSLFPPRGGYSLPSPDPGPPFPPMPPYSFLLPSSTPLPPSHTSRQYSSSPFGQPLSHLNQHSSGFSQHPESFNKRPASFTQHPESFNKRPASFTQHPESFNKRPASFTQHPESFNKRPASFTQHPVSFNQHTESFNERPTSFNQHPKIFTQHPESFNQQHPKSFNQRPASLTQHPKQGFSRTPKPSLIKTHKHEFNRTPKPEFIRTPQPKIIKTSKPMTHIIRTPKPKTLRRTPEPKLIRTPRPKLTRTPNPRYFRTTTPKLLTRTLKPQLIITTPNPIIYRTTESEYIRTPGHEFLRTPNHEFLRTPRPEHTRTPKPKNVRTPRPKNVRTPKPKNVRTPKPKNVRTPRPKNVRTPRPEHIRTPRPEHTRTPNHEFLRTPNHELLRTPNHEFLRTPNHEFLRIPRPEYRPTPPPPPQNNPYDPRIHTGPHLTLPPPPTPTHNNNNNKESALVQAPIIPTTTSHHHNAPRDREWYLGRYYNHHTWPDFNTNNNNHLFTSPYSSSAFMQPRVQVDGSSGEVGKGRGVEAKNINKYLSSLGQHYPTYATIPTTSFTCKGKNTGYYADPEARCQVFHMCHQRGRRDSFLCPNGTMFHQRLLTCDHWYKVNCAITTSLYHINNNIYKPQNKKKINTPHPVKLKKQDNHPVYTHPVRVRHIKSKGGSYSSTLPSQAVGYEDEFLLSTSGRFREENSQPSFGQIYGREFSKTVLTSIKPSLHSLSDVEVTIPPTITSQPQTSTQVTRSNRLISPSWPITNSHTTTPPATIKSRKSSPSAKKIHTATRIKQYNSPPATKSRTTTTPPPPPHTLAALTRNKELLQDHSDGILEQDGINKDISSTTTTIKPPTTITTLAPIPLTLKPHVVDPLKVKPFLP</sequence>
<proteinExistence type="predicted"/>
<dbReference type="PANTHER" id="PTHR22933:SF43">
    <property type="entry name" value="LP10131P"/>
    <property type="match status" value="1"/>
</dbReference>
<feature type="compositionally biased region" description="Polar residues" evidence="1">
    <location>
        <begin position="861"/>
        <end position="881"/>
    </location>
</feature>
<feature type="compositionally biased region" description="Low complexity" evidence="1">
    <location>
        <begin position="1492"/>
        <end position="1502"/>
    </location>
</feature>
<dbReference type="Pfam" id="PF01607">
    <property type="entry name" value="CBM_14"/>
    <property type="match status" value="1"/>
</dbReference>
<comment type="caution">
    <text evidence="3">The sequence shown here is derived from an EMBL/GenBank/DDBJ whole genome shotgun (WGS) entry which is preliminary data.</text>
</comment>
<feature type="compositionally biased region" description="Polar residues" evidence="1">
    <location>
        <begin position="614"/>
        <end position="624"/>
    </location>
</feature>
<dbReference type="EMBL" id="JAWQEG010003649">
    <property type="protein sequence ID" value="KAK3865162.1"/>
    <property type="molecule type" value="Genomic_DNA"/>
</dbReference>
<evidence type="ECO:0000256" key="1">
    <source>
        <dbReference type="SAM" id="MobiDB-lite"/>
    </source>
</evidence>
<reference evidence="3" key="1">
    <citation type="submission" date="2023-10" db="EMBL/GenBank/DDBJ databases">
        <title>Genome assemblies of two species of porcelain crab, Petrolisthes cinctipes and Petrolisthes manimaculis (Anomura: Porcellanidae).</title>
        <authorList>
            <person name="Angst P."/>
        </authorList>
    </citation>
    <scope>NUCLEOTIDE SEQUENCE</scope>
    <source>
        <strain evidence="3">PB745_01</strain>
        <tissue evidence="3">Gill</tissue>
    </source>
</reference>
<feature type="region of interest" description="Disordered" evidence="1">
    <location>
        <begin position="1109"/>
        <end position="1152"/>
    </location>
</feature>
<protein>
    <recommendedName>
        <fullName evidence="2">Chitin-binding type-2 domain-containing protein</fullName>
    </recommendedName>
</protein>
<feature type="compositionally biased region" description="Polar residues" evidence="1">
    <location>
        <begin position="1452"/>
        <end position="1466"/>
    </location>
</feature>
<dbReference type="InterPro" id="IPR036508">
    <property type="entry name" value="Chitin-bd_dom_sf"/>
</dbReference>
<gene>
    <name evidence="3" type="ORF">Pcinc_029205</name>
</gene>
<feature type="region of interest" description="Disordered" evidence="1">
    <location>
        <begin position="1452"/>
        <end position="1510"/>
    </location>
</feature>
<dbReference type="InterPro" id="IPR002557">
    <property type="entry name" value="Chitin-bd_dom"/>
</dbReference>
<feature type="compositionally biased region" description="Basic residues" evidence="1">
    <location>
        <begin position="1021"/>
        <end position="1060"/>
    </location>
</feature>
<feature type="region of interest" description="Disordered" evidence="1">
    <location>
        <begin position="861"/>
        <end position="892"/>
    </location>
</feature>
<dbReference type="GO" id="GO:0008061">
    <property type="term" value="F:chitin binding"/>
    <property type="evidence" value="ECO:0007669"/>
    <property type="project" value="InterPro"/>
</dbReference>
<name>A0AAE1K617_PETCI</name>
<dbReference type="Gene3D" id="2.170.140.10">
    <property type="entry name" value="Chitin binding domain"/>
    <property type="match status" value="1"/>
</dbReference>
<evidence type="ECO:0000259" key="2">
    <source>
        <dbReference type="PROSITE" id="PS50940"/>
    </source>
</evidence>
<dbReference type="InterPro" id="IPR052976">
    <property type="entry name" value="Scoloptoxin-like"/>
</dbReference>
<evidence type="ECO:0000313" key="4">
    <source>
        <dbReference type="Proteomes" id="UP001286313"/>
    </source>
</evidence>
<dbReference type="GO" id="GO:0005576">
    <property type="term" value="C:extracellular region"/>
    <property type="evidence" value="ECO:0007669"/>
    <property type="project" value="InterPro"/>
</dbReference>
<keyword evidence="4" id="KW-1185">Reference proteome</keyword>
<feature type="compositionally biased region" description="Basic and acidic residues" evidence="1">
    <location>
        <begin position="1062"/>
        <end position="1081"/>
    </location>
</feature>
<feature type="compositionally biased region" description="Gly residues" evidence="1">
    <location>
        <begin position="17"/>
        <end position="31"/>
    </location>
</feature>
<feature type="compositionally biased region" description="Pro residues" evidence="1">
    <location>
        <begin position="1115"/>
        <end position="1124"/>
    </location>
</feature>
<feature type="region of interest" description="Disordered" evidence="1">
    <location>
        <begin position="1"/>
        <end position="31"/>
    </location>
</feature>